<dbReference type="InterPro" id="IPR052710">
    <property type="entry name" value="CAAX_protease"/>
</dbReference>
<gene>
    <name evidence="3" type="ORF">D8Y22_09870</name>
</gene>
<feature type="transmembrane region" description="Helical" evidence="1">
    <location>
        <begin position="182"/>
        <end position="202"/>
    </location>
</feature>
<evidence type="ECO:0000313" key="4">
    <source>
        <dbReference type="Proteomes" id="UP000318864"/>
    </source>
</evidence>
<keyword evidence="1" id="KW-1133">Transmembrane helix</keyword>
<keyword evidence="3" id="KW-0482">Metalloprotease</keyword>
<feature type="transmembrane region" description="Helical" evidence="1">
    <location>
        <begin position="70"/>
        <end position="90"/>
    </location>
</feature>
<proteinExistence type="predicted"/>
<protein>
    <submittedName>
        <fullName evidence="3">CPBP family intramembrane metalloprotease</fullName>
    </submittedName>
</protein>
<evidence type="ECO:0000259" key="2">
    <source>
        <dbReference type="Pfam" id="PF02517"/>
    </source>
</evidence>
<feature type="transmembrane region" description="Helical" evidence="1">
    <location>
        <begin position="110"/>
        <end position="129"/>
    </location>
</feature>
<feature type="transmembrane region" description="Helical" evidence="1">
    <location>
        <begin position="141"/>
        <end position="170"/>
    </location>
</feature>
<dbReference type="GO" id="GO:0080120">
    <property type="term" value="P:CAAX-box protein maturation"/>
    <property type="evidence" value="ECO:0007669"/>
    <property type="project" value="UniProtKB-ARBA"/>
</dbReference>
<dbReference type="GO" id="GO:0008237">
    <property type="term" value="F:metallopeptidase activity"/>
    <property type="evidence" value="ECO:0007669"/>
    <property type="project" value="UniProtKB-KW"/>
</dbReference>
<feature type="transmembrane region" description="Helical" evidence="1">
    <location>
        <begin position="12"/>
        <end position="32"/>
    </location>
</feature>
<keyword evidence="3" id="KW-0378">Hydrolase</keyword>
<dbReference type="AlphaFoldDB" id="A0A4V3VLA7"/>
<keyword evidence="1" id="KW-0472">Membrane</keyword>
<keyword evidence="3" id="KW-0645">Protease</keyword>
<keyword evidence="1" id="KW-0812">Transmembrane</keyword>
<feature type="transmembrane region" description="Helical" evidence="1">
    <location>
        <begin position="324"/>
        <end position="341"/>
    </location>
</feature>
<dbReference type="Pfam" id="PF02517">
    <property type="entry name" value="Rce1-like"/>
    <property type="match status" value="1"/>
</dbReference>
<evidence type="ECO:0000256" key="1">
    <source>
        <dbReference type="SAM" id="Phobius"/>
    </source>
</evidence>
<dbReference type="GO" id="GO:0006508">
    <property type="term" value="P:proteolysis"/>
    <property type="evidence" value="ECO:0007669"/>
    <property type="project" value="UniProtKB-KW"/>
</dbReference>
<comment type="caution">
    <text evidence="3">The sequence shown here is derived from an EMBL/GenBank/DDBJ whole genome shotgun (WGS) entry which is preliminary data.</text>
</comment>
<feature type="transmembrane region" description="Helical" evidence="1">
    <location>
        <begin position="295"/>
        <end position="318"/>
    </location>
</feature>
<reference evidence="3 4" key="1">
    <citation type="submission" date="2018-10" db="EMBL/GenBank/DDBJ databases">
        <title>Natronolimnobius sp. XQ-INN 246 isolated from Inner Mongolia Autonomous Region of China.</title>
        <authorList>
            <person name="Xue Q."/>
        </authorList>
    </citation>
    <scope>NUCLEOTIDE SEQUENCE [LARGE SCALE GENOMIC DNA]</scope>
    <source>
        <strain evidence="3 4">XQ-INN 246</strain>
    </source>
</reference>
<dbReference type="PANTHER" id="PTHR36435">
    <property type="entry name" value="SLR1288 PROTEIN"/>
    <property type="match status" value="1"/>
</dbReference>
<evidence type="ECO:0000313" key="3">
    <source>
        <dbReference type="EMBL" id="THE64917.1"/>
    </source>
</evidence>
<feature type="transmembrane region" description="Helical" evidence="1">
    <location>
        <begin position="222"/>
        <end position="243"/>
    </location>
</feature>
<organism evidence="3 4">
    <name type="scientific">Salinadaptatus halalkaliphilus</name>
    <dbReference type="NCBI Taxonomy" id="2419781"/>
    <lineage>
        <taxon>Archaea</taxon>
        <taxon>Methanobacteriati</taxon>
        <taxon>Methanobacteriota</taxon>
        <taxon>Stenosarchaea group</taxon>
        <taxon>Halobacteria</taxon>
        <taxon>Halobacteriales</taxon>
        <taxon>Natrialbaceae</taxon>
        <taxon>Salinadaptatus</taxon>
    </lineage>
</organism>
<feature type="transmembrane region" description="Helical" evidence="1">
    <location>
        <begin position="348"/>
        <end position="368"/>
    </location>
</feature>
<dbReference type="GO" id="GO:0004175">
    <property type="term" value="F:endopeptidase activity"/>
    <property type="evidence" value="ECO:0007669"/>
    <property type="project" value="UniProtKB-ARBA"/>
</dbReference>
<dbReference type="OrthoDB" id="275779at2157"/>
<dbReference type="EMBL" id="RBZW01000022">
    <property type="protein sequence ID" value="THE64917.1"/>
    <property type="molecule type" value="Genomic_DNA"/>
</dbReference>
<accession>A0A4V3VLA7</accession>
<dbReference type="PANTHER" id="PTHR36435:SF1">
    <property type="entry name" value="CAAX AMINO TERMINAL PROTEASE FAMILY PROTEIN"/>
    <property type="match status" value="1"/>
</dbReference>
<dbReference type="Proteomes" id="UP000318864">
    <property type="component" value="Unassembled WGS sequence"/>
</dbReference>
<dbReference type="InterPro" id="IPR003675">
    <property type="entry name" value="Rce1/LyrA-like_dom"/>
</dbReference>
<feature type="domain" description="CAAX prenyl protease 2/Lysostaphin resistance protein A-like" evidence="2">
    <location>
        <begin position="264"/>
        <end position="361"/>
    </location>
</feature>
<dbReference type="RefSeq" id="WP_141464537.1">
    <property type="nucleotide sequence ID" value="NZ_RBZW01000022.1"/>
</dbReference>
<keyword evidence="4" id="KW-1185">Reference proteome</keyword>
<feature type="transmembrane region" description="Helical" evidence="1">
    <location>
        <begin position="263"/>
        <end position="283"/>
    </location>
</feature>
<sequence length="371" mass="38352">METTRSEPEPETNGAVAGVGAVAAAVTVAAVAQPLQTGLEEPTLWAAAGLAIVAIAAFLAGRYELLDSTVAGAGAAVSSVGVVVLAAYALNQGTTGGVDVGVLPWSVPLVFAGVLTAGVTGGVAVAYATGVDLPGLASRTLWFGGLLVFGYVGLEIIQLVTGVLAVPVFLTLESPTDVQLTILTQIGMVVGTTVVVAGYFAVRELELSYLDVRVPTIRDAIWTVAGLVVIFGALFLISAVFYTTGVESAEHGTAQQAEQDPRILLVLIPASILVIGPFEELLYRNVIQKSLYERFSRYGAVVVGSVIFAAVHVLAYATAGAGEVIASLAVVFGLSIVLGTIYERTENLLVPSLVHGIYNAILFANLYLSFV</sequence>
<feature type="transmembrane region" description="Helical" evidence="1">
    <location>
        <begin position="44"/>
        <end position="63"/>
    </location>
</feature>
<name>A0A4V3VLA7_9EURY</name>